<protein>
    <recommendedName>
        <fullName evidence="4">SWIM-type domain-containing protein</fullName>
    </recommendedName>
</protein>
<name>A0A6A5ZIJ2_9PLEO</name>
<feature type="compositionally biased region" description="Polar residues" evidence="1">
    <location>
        <begin position="117"/>
        <end position="127"/>
    </location>
</feature>
<dbReference type="EMBL" id="ML977316">
    <property type="protein sequence ID" value="KAF2118673.1"/>
    <property type="molecule type" value="Genomic_DNA"/>
</dbReference>
<evidence type="ECO:0000313" key="2">
    <source>
        <dbReference type="EMBL" id="KAF2118673.1"/>
    </source>
</evidence>
<sequence length="308" mass="33421">MSLESSRTFVTHLIASIDDPSANATPAASASYALTSASEEAKKQLLTLHVLFPNEFLPALDLLDRRLVTRFRIRRLPKEAAPQEDNDAMTSSHILRGAREPREVVQIMNTATGEISAPNSAIGQTHPSDVEMADSGVPGAEERTHIPRAAGQDADAAQQDVRMEEQGAGDGSEGLDTVYYVRSAQQKSSRFSTSYESTTSYEVRLIAWNCSCPAFAFSAFPSMHFDLPPNFEAQLPEVNNGQAGSDRMECGHSDWTFGGVSLGEAMPPVCKHLLACVLVEECSMFKGYAEEKEVDKEEAAGWAAGWGD</sequence>
<evidence type="ECO:0000313" key="3">
    <source>
        <dbReference type="Proteomes" id="UP000799770"/>
    </source>
</evidence>
<feature type="region of interest" description="Disordered" evidence="1">
    <location>
        <begin position="117"/>
        <end position="136"/>
    </location>
</feature>
<dbReference type="AlphaFoldDB" id="A0A6A5ZIJ2"/>
<gene>
    <name evidence="2" type="ORF">BDV96DRAFT_596522</name>
</gene>
<evidence type="ECO:0008006" key="4">
    <source>
        <dbReference type="Google" id="ProtNLM"/>
    </source>
</evidence>
<dbReference type="OrthoDB" id="5413281at2759"/>
<dbReference type="Proteomes" id="UP000799770">
    <property type="component" value="Unassembled WGS sequence"/>
</dbReference>
<accession>A0A6A5ZIJ2</accession>
<organism evidence="2 3">
    <name type="scientific">Lophiotrema nucula</name>
    <dbReference type="NCBI Taxonomy" id="690887"/>
    <lineage>
        <taxon>Eukaryota</taxon>
        <taxon>Fungi</taxon>
        <taxon>Dikarya</taxon>
        <taxon>Ascomycota</taxon>
        <taxon>Pezizomycotina</taxon>
        <taxon>Dothideomycetes</taxon>
        <taxon>Pleosporomycetidae</taxon>
        <taxon>Pleosporales</taxon>
        <taxon>Lophiotremataceae</taxon>
        <taxon>Lophiotrema</taxon>
    </lineage>
</organism>
<keyword evidence="3" id="KW-1185">Reference proteome</keyword>
<reference evidence="2" key="1">
    <citation type="journal article" date="2020" name="Stud. Mycol.">
        <title>101 Dothideomycetes genomes: a test case for predicting lifestyles and emergence of pathogens.</title>
        <authorList>
            <person name="Haridas S."/>
            <person name="Albert R."/>
            <person name="Binder M."/>
            <person name="Bloem J."/>
            <person name="Labutti K."/>
            <person name="Salamov A."/>
            <person name="Andreopoulos B."/>
            <person name="Baker S."/>
            <person name="Barry K."/>
            <person name="Bills G."/>
            <person name="Bluhm B."/>
            <person name="Cannon C."/>
            <person name="Castanera R."/>
            <person name="Culley D."/>
            <person name="Daum C."/>
            <person name="Ezra D."/>
            <person name="Gonzalez J."/>
            <person name="Henrissat B."/>
            <person name="Kuo A."/>
            <person name="Liang C."/>
            <person name="Lipzen A."/>
            <person name="Lutzoni F."/>
            <person name="Magnuson J."/>
            <person name="Mondo S."/>
            <person name="Nolan M."/>
            <person name="Ohm R."/>
            <person name="Pangilinan J."/>
            <person name="Park H.-J."/>
            <person name="Ramirez L."/>
            <person name="Alfaro M."/>
            <person name="Sun H."/>
            <person name="Tritt A."/>
            <person name="Yoshinaga Y."/>
            <person name="Zwiers L.-H."/>
            <person name="Turgeon B."/>
            <person name="Goodwin S."/>
            <person name="Spatafora J."/>
            <person name="Crous P."/>
            <person name="Grigoriev I."/>
        </authorList>
    </citation>
    <scope>NUCLEOTIDE SEQUENCE</scope>
    <source>
        <strain evidence="2">CBS 627.86</strain>
    </source>
</reference>
<evidence type="ECO:0000256" key="1">
    <source>
        <dbReference type="SAM" id="MobiDB-lite"/>
    </source>
</evidence>
<proteinExistence type="predicted"/>